<feature type="compositionally biased region" description="Basic residues" evidence="2">
    <location>
        <begin position="99"/>
        <end position="110"/>
    </location>
</feature>
<evidence type="ECO:0000256" key="2">
    <source>
        <dbReference type="SAM" id="MobiDB-lite"/>
    </source>
</evidence>
<organism evidence="3 4">
    <name type="scientific">Heterodera schachtii</name>
    <name type="common">Sugarbeet cyst nematode worm</name>
    <name type="synonym">Tylenchus schachtii</name>
    <dbReference type="NCBI Taxonomy" id="97005"/>
    <lineage>
        <taxon>Eukaryota</taxon>
        <taxon>Metazoa</taxon>
        <taxon>Ecdysozoa</taxon>
        <taxon>Nematoda</taxon>
        <taxon>Chromadorea</taxon>
        <taxon>Rhabditida</taxon>
        <taxon>Tylenchina</taxon>
        <taxon>Tylenchomorpha</taxon>
        <taxon>Tylenchoidea</taxon>
        <taxon>Heteroderidae</taxon>
        <taxon>Heteroderinae</taxon>
        <taxon>Heterodera</taxon>
    </lineage>
</organism>
<evidence type="ECO:0000256" key="1">
    <source>
        <dbReference type="SAM" id="Coils"/>
    </source>
</evidence>
<evidence type="ECO:0000313" key="4">
    <source>
        <dbReference type="Proteomes" id="UP001620645"/>
    </source>
</evidence>
<evidence type="ECO:0000313" key="3">
    <source>
        <dbReference type="EMBL" id="KAL3073000.1"/>
    </source>
</evidence>
<comment type="caution">
    <text evidence="3">The sequence shown here is derived from an EMBL/GenBank/DDBJ whole genome shotgun (WGS) entry which is preliminary data.</text>
</comment>
<protein>
    <submittedName>
        <fullName evidence="3">Uncharacterized protein</fullName>
    </submittedName>
</protein>
<keyword evidence="4" id="KW-1185">Reference proteome</keyword>
<feature type="coiled-coil region" evidence="1">
    <location>
        <begin position="159"/>
        <end position="188"/>
    </location>
</feature>
<accession>A0ABD2I661</accession>
<reference evidence="3 4" key="1">
    <citation type="submission" date="2024-10" db="EMBL/GenBank/DDBJ databases">
        <authorList>
            <person name="Kim D."/>
        </authorList>
    </citation>
    <scope>NUCLEOTIDE SEQUENCE [LARGE SCALE GENOMIC DNA]</scope>
    <source>
        <strain evidence="3">Taebaek</strain>
    </source>
</reference>
<dbReference type="Proteomes" id="UP001620645">
    <property type="component" value="Unassembled WGS sequence"/>
</dbReference>
<sequence length="387" mass="42183">MFPKFVIQCIGANKADNDVCLFSSTITGEEAQGALSVCANQKFICHPCVPVGQKHSLTLTFLWCALAAVVQPFGRWESGGGGGGQQQRHPPPNKMNCTTKHKNAQQRNPRRSHFRFVTSSVRPVRRVPSALFRPSPTAISVLFIGWGKAPAEAENGWQQQQLKNELKEEEEEDSQEREIKRLAAAEQRDKNPSVRPLSVVSSCCASSIKWLLLLCVVCCAAAPSPPPIIQSKIRDFHALGRAVLVGRSVSRAPSLSPYLPTKIFSPRAPPRGALPPAFLSFVQPQQNDDDDKIPSFGLMGWDGEQQIHPRARRGALGQGEEGLIICPSVGRPTDRPFPSVFSAGGTHNGAGTGTTQLHPLGRFTRIGKKGYVLGCQKRGQISDRKKC</sequence>
<gene>
    <name evidence="3" type="ORF">niasHS_017974</name>
</gene>
<proteinExistence type="predicted"/>
<dbReference type="AlphaFoldDB" id="A0ABD2I661"/>
<keyword evidence="1" id="KW-0175">Coiled coil</keyword>
<dbReference type="EMBL" id="JBICCN010000373">
    <property type="protein sequence ID" value="KAL3073000.1"/>
    <property type="molecule type" value="Genomic_DNA"/>
</dbReference>
<feature type="region of interest" description="Disordered" evidence="2">
    <location>
        <begin position="77"/>
        <end position="110"/>
    </location>
</feature>
<name>A0ABD2I661_HETSC</name>